<dbReference type="AlphaFoldDB" id="A0A2U8W840"/>
<dbReference type="OrthoDB" id="3782725at2"/>
<dbReference type="InterPro" id="IPR010982">
    <property type="entry name" value="Lambda_DNA-bd_dom_sf"/>
</dbReference>
<organism evidence="2 3">
    <name type="scientific">Methylobacterium durans</name>
    <dbReference type="NCBI Taxonomy" id="2202825"/>
    <lineage>
        <taxon>Bacteria</taxon>
        <taxon>Pseudomonadati</taxon>
        <taxon>Pseudomonadota</taxon>
        <taxon>Alphaproteobacteria</taxon>
        <taxon>Hyphomicrobiales</taxon>
        <taxon>Methylobacteriaceae</taxon>
        <taxon>Methylobacterium</taxon>
    </lineage>
</organism>
<dbReference type="KEGG" id="mets:DK389_15590"/>
<evidence type="ECO:0000313" key="2">
    <source>
        <dbReference type="EMBL" id="AWN41670.1"/>
    </source>
</evidence>
<reference evidence="3" key="1">
    <citation type="submission" date="2018-05" db="EMBL/GenBank/DDBJ databases">
        <title>Complete Genome Sequence of Methylobacterium sp. 17SD2-17.</title>
        <authorList>
            <person name="Srinivasan S."/>
        </authorList>
    </citation>
    <scope>NUCLEOTIDE SEQUENCE [LARGE SCALE GENOMIC DNA]</scope>
    <source>
        <strain evidence="3">17SD2-17</strain>
    </source>
</reference>
<name>A0A2U8W840_9HYPH</name>
<sequence>MRAAERQRQEVLYRQTGFATAAMRWDGVSIIPMQFEELFGRPLDVLMAAPFDTVPADRRQQVIDGVAQAFATESPYMDVELRLLAGSVKTRCLCVSVPVYDVAGRLSEQAGFLQPLSGRPPTISGSLRQGLEQCIEGHRIRAARGLLDWSMMTLAAARGLSFSTIRCLEENGETRASPLPPRRGRRPAGGRRPLPDDRQRHDPPGATLRPARGALPRPHRRGRGPPPKSGRR</sequence>
<evidence type="ECO:0000256" key="1">
    <source>
        <dbReference type="SAM" id="MobiDB-lite"/>
    </source>
</evidence>
<dbReference type="GO" id="GO:0003677">
    <property type="term" value="F:DNA binding"/>
    <property type="evidence" value="ECO:0007669"/>
    <property type="project" value="InterPro"/>
</dbReference>
<feature type="compositionally biased region" description="Basic residues" evidence="1">
    <location>
        <begin position="217"/>
        <end position="232"/>
    </location>
</feature>
<protein>
    <submittedName>
        <fullName evidence="2">Uncharacterized protein</fullName>
    </submittedName>
</protein>
<dbReference type="Proteomes" id="UP000245926">
    <property type="component" value="Chromosome"/>
</dbReference>
<feature type="compositionally biased region" description="Basic and acidic residues" evidence="1">
    <location>
        <begin position="193"/>
        <end position="203"/>
    </location>
</feature>
<keyword evidence="3" id="KW-1185">Reference proteome</keyword>
<dbReference type="Gene3D" id="1.10.260.40">
    <property type="entry name" value="lambda repressor-like DNA-binding domains"/>
    <property type="match status" value="1"/>
</dbReference>
<evidence type="ECO:0000313" key="3">
    <source>
        <dbReference type="Proteomes" id="UP000245926"/>
    </source>
</evidence>
<feature type="region of interest" description="Disordered" evidence="1">
    <location>
        <begin position="171"/>
        <end position="232"/>
    </location>
</feature>
<dbReference type="EMBL" id="CP029550">
    <property type="protein sequence ID" value="AWN41670.1"/>
    <property type="molecule type" value="Genomic_DNA"/>
</dbReference>
<accession>A0A2U8W840</accession>
<gene>
    <name evidence="2" type="ORF">DK389_15590</name>
</gene>
<dbReference type="RefSeq" id="WP_109890901.1">
    <property type="nucleotide sequence ID" value="NZ_CP029550.1"/>
</dbReference>
<proteinExistence type="predicted"/>